<dbReference type="Gene3D" id="3.30.450.20">
    <property type="entry name" value="PAS domain"/>
    <property type="match status" value="2"/>
</dbReference>
<evidence type="ECO:0000259" key="7">
    <source>
        <dbReference type="PROSITE" id="PS50109"/>
    </source>
</evidence>
<dbReference type="Pfam" id="PF00072">
    <property type="entry name" value="Response_reg"/>
    <property type="match status" value="1"/>
</dbReference>
<dbReference type="SUPFAM" id="SSF47384">
    <property type="entry name" value="Homodimeric domain of signal transducing histidine kinase"/>
    <property type="match status" value="1"/>
</dbReference>
<dbReference type="Pfam" id="PF02518">
    <property type="entry name" value="HATPase_c"/>
    <property type="match status" value="1"/>
</dbReference>
<dbReference type="SMART" id="SM00448">
    <property type="entry name" value="REC"/>
    <property type="match status" value="1"/>
</dbReference>
<keyword evidence="3 5" id="KW-0597">Phosphoprotein</keyword>
<evidence type="ECO:0000256" key="6">
    <source>
        <dbReference type="SAM" id="Coils"/>
    </source>
</evidence>
<keyword evidence="10" id="KW-1185">Reference proteome</keyword>
<dbReference type="PRINTS" id="PR00344">
    <property type="entry name" value="BCTRLSENSOR"/>
</dbReference>
<sequence length="651" mass="71253">MASRPAKTDRLERMNRQNTQLVGMIRSGLNLITQAISIHDQDLKLVHANRPFQTMFQIPDALMQIGTDFHDTLQYVTRQGEYGLVDDVDAFVEDKIALARQFKPHYFERTRANGTSISIDGSPLEEGGWITVYTDITEIKRKDDRIRSRAQSLSDELLERSATLAETNRELTATVRALEVAKQDLQASRERLDLINRMTPAHIAHVDAGGFYTHSNGRLPRILPDTDFDIIGEHMGHILGEQIWAHVAPRLERVLKGEEDVTEFRDEHSGTYVRLAMSPDFSAPDVVDGAYILSTDVTEEVTARNALTYARRRELATQLTSAMAHDFSNLLTIIMGEQAQLDSIETLDPKAREISDTIKSAAKRGADLVGRLNSVSPQMTLDQTAVKLSAFFQMFEPLARAALPDSVAFDLINDVPDDTLVFDAGFAQDALLNLVINAGEACAATGSVTVFANKTSGGQFELRVEDDGPGFQDDALENAINPFFSTKGQKVGRGLGLTSAYDFAKTSGGRLTYGNRPTAGAHVTFRIPYLVPSLHENGLVLLVDDDDAVRGTVRTYLRKQGHDVIEAASADEAAQLMAVDGLSLIVTDLDIGGTGTGLDVAAASPPDVPLLVITGLPETDPLRKEAASKHMVLAKPFDQDALKRTLESITK</sequence>
<dbReference type="GO" id="GO:0016491">
    <property type="term" value="F:oxidoreductase activity"/>
    <property type="evidence" value="ECO:0007669"/>
    <property type="project" value="UniProtKB-KW"/>
</dbReference>
<evidence type="ECO:0000313" key="10">
    <source>
        <dbReference type="Proteomes" id="UP000203464"/>
    </source>
</evidence>
<evidence type="ECO:0000259" key="8">
    <source>
        <dbReference type="PROSITE" id="PS50110"/>
    </source>
</evidence>
<feature type="modified residue" description="4-aspartylphosphate" evidence="5">
    <location>
        <position position="588"/>
    </location>
</feature>
<accession>A0A238JJP8</accession>
<evidence type="ECO:0000313" key="9">
    <source>
        <dbReference type="EMBL" id="SMX30898.1"/>
    </source>
</evidence>
<keyword evidence="6" id="KW-0175">Coiled coil</keyword>
<dbReference type="SMART" id="SM00387">
    <property type="entry name" value="HATPase_c"/>
    <property type="match status" value="1"/>
</dbReference>
<dbReference type="Gene3D" id="3.30.565.10">
    <property type="entry name" value="Histidine kinase-like ATPase, C-terminal domain"/>
    <property type="match status" value="1"/>
</dbReference>
<evidence type="ECO:0000256" key="1">
    <source>
        <dbReference type="ARBA" id="ARBA00000085"/>
    </source>
</evidence>
<dbReference type="InterPro" id="IPR016160">
    <property type="entry name" value="Ald_DH_CS_CYS"/>
</dbReference>
<dbReference type="CDD" id="cd00082">
    <property type="entry name" value="HisKA"/>
    <property type="match status" value="1"/>
</dbReference>
<dbReference type="Pfam" id="PF12860">
    <property type="entry name" value="PAS_7"/>
    <property type="match status" value="1"/>
</dbReference>
<evidence type="ECO:0000256" key="3">
    <source>
        <dbReference type="ARBA" id="ARBA00022553"/>
    </source>
</evidence>
<dbReference type="InterPro" id="IPR035965">
    <property type="entry name" value="PAS-like_dom_sf"/>
</dbReference>
<dbReference type="InterPro" id="IPR001789">
    <property type="entry name" value="Sig_transdc_resp-reg_receiver"/>
</dbReference>
<dbReference type="InterPro" id="IPR036097">
    <property type="entry name" value="HisK_dim/P_sf"/>
</dbReference>
<feature type="domain" description="Histidine kinase" evidence="7">
    <location>
        <begin position="322"/>
        <end position="531"/>
    </location>
</feature>
<dbReference type="GO" id="GO:0000155">
    <property type="term" value="F:phosphorelay sensor kinase activity"/>
    <property type="evidence" value="ECO:0007669"/>
    <property type="project" value="InterPro"/>
</dbReference>
<dbReference type="PANTHER" id="PTHR43547:SF2">
    <property type="entry name" value="HYBRID SIGNAL TRANSDUCTION HISTIDINE KINASE C"/>
    <property type="match status" value="1"/>
</dbReference>
<evidence type="ECO:0000256" key="4">
    <source>
        <dbReference type="ARBA" id="ARBA00023002"/>
    </source>
</evidence>
<dbReference type="InterPro" id="IPR011006">
    <property type="entry name" value="CheY-like_superfamily"/>
</dbReference>
<proteinExistence type="predicted"/>
<organism evidence="9 10">
    <name type="scientific">Octadecabacter ascidiaceicola</name>
    <dbReference type="NCBI Taxonomy" id="1655543"/>
    <lineage>
        <taxon>Bacteria</taxon>
        <taxon>Pseudomonadati</taxon>
        <taxon>Pseudomonadota</taxon>
        <taxon>Alphaproteobacteria</taxon>
        <taxon>Rhodobacterales</taxon>
        <taxon>Roseobacteraceae</taxon>
        <taxon>Octadecabacter</taxon>
    </lineage>
</organism>
<dbReference type="Pfam" id="PF08448">
    <property type="entry name" value="PAS_4"/>
    <property type="match status" value="1"/>
</dbReference>
<dbReference type="Proteomes" id="UP000203464">
    <property type="component" value="Unassembled WGS sequence"/>
</dbReference>
<dbReference type="Gene3D" id="1.10.287.130">
    <property type="match status" value="1"/>
</dbReference>
<name>A0A238JJP8_9RHOB</name>
<feature type="coiled-coil region" evidence="6">
    <location>
        <begin position="164"/>
        <end position="198"/>
    </location>
</feature>
<dbReference type="EMBL" id="FXYD01000001">
    <property type="protein sequence ID" value="SMX30898.1"/>
    <property type="molecule type" value="Genomic_DNA"/>
</dbReference>
<keyword evidence="4" id="KW-0560">Oxidoreductase</keyword>
<gene>
    <name evidence="9" type="ORF">OCA8868_00087</name>
</gene>
<dbReference type="AlphaFoldDB" id="A0A238JJP8"/>
<evidence type="ECO:0000256" key="5">
    <source>
        <dbReference type="PROSITE-ProRule" id="PRU00169"/>
    </source>
</evidence>
<dbReference type="PROSITE" id="PS00070">
    <property type="entry name" value="ALDEHYDE_DEHYDR_CYS"/>
    <property type="match status" value="1"/>
</dbReference>
<dbReference type="InterPro" id="IPR004358">
    <property type="entry name" value="Sig_transdc_His_kin-like_C"/>
</dbReference>
<dbReference type="InterPro" id="IPR005467">
    <property type="entry name" value="His_kinase_dom"/>
</dbReference>
<dbReference type="InterPro" id="IPR036890">
    <property type="entry name" value="HATPase_C_sf"/>
</dbReference>
<dbReference type="Gene3D" id="3.40.50.2300">
    <property type="match status" value="1"/>
</dbReference>
<evidence type="ECO:0000256" key="2">
    <source>
        <dbReference type="ARBA" id="ARBA00012438"/>
    </source>
</evidence>
<reference evidence="10" key="1">
    <citation type="submission" date="2017-05" db="EMBL/GenBank/DDBJ databases">
        <authorList>
            <person name="Rodrigo-Torres L."/>
            <person name="Arahal R. D."/>
            <person name="Lucena T."/>
        </authorList>
    </citation>
    <scope>NUCLEOTIDE SEQUENCE [LARGE SCALE GENOMIC DNA]</scope>
    <source>
        <strain evidence="10">CECT 8868</strain>
    </source>
</reference>
<dbReference type="InterPro" id="IPR003594">
    <property type="entry name" value="HATPase_dom"/>
</dbReference>
<dbReference type="InterPro" id="IPR003661">
    <property type="entry name" value="HisK_dim/P_dom"/>
</dbReference>
<dbReference type="SUPFAM" id="SSF55785">
    <property type="entry name" value="PYP-like sensor domain (PAS domain)"/>
    <property type="match status" value="1"/>
</dbReference>
<protein>
    <recommendedName>
        <fullName evidence="2">histidine kinase</fullName>
        <ecNumber evidence="2">2.7.13.3</ecNumber>
    </recommendedName>
</protein>
<dbReference type="SUPFAM" id="SSF55874">
    <property type="entry name" value="ATPase domain of HSP90 chaperone/DNA topoisomerase II/histidine kinase"/>
    <property type="match status" value="1"/>
</dbReference>
<dbReference type="PROSITE" id="PS50110">
    <property type="entry name" value="RESPONSE_REGULATORY"/>
    <property type="match status" value="1"/>
</dbReference>
<dbReference type="InterPro" id="IPR013656">
    <property type="entry name" value="PAS_4"/>
</dbReference>
<dbReference type="EC" id="2.7.13.3" evidence="2"/>
<comment type="catalytic activity">
    <reaction evidence="1">
        <text>ATP + protein L-histidine = ADP + protein N-phospho-L-histidine.</text>
        <dbReference type="EC" id="2.7.13.3"/>
    </reaction>
</comment>
<dbReference type="PANTHER" id="PTHR43547">
    <property type="entry name" value="TWO-COMPONENT HISTIDINE KINASE"/>
    <property type="match status" value="1"/>
</dbReference>
<dbReference type="PROSITE" id="PS50109">
    <property type="entry name" value="HIS_KIN"/>
    <property type="match status" value="1"/>
</dbReference>
<dbReference type="SUPFAM" id="SSF52172">
    <property type="entry name" value="CheY-like"/>
    <property type="match status" value="1"/>
</dbReference>
<feature type="domain" description="Response regulatory" evidence="8">
    <location>
        <begin position="539"/>
        <end position="650"/>
    </location>
</feature>